<accession>A0A4Z2J7I1</accession>
<evidence type="ECO:0000313" key="3">
    <source>
        <dbReference type="EMBL" id="TNN86050.1"/>
    </source>
</evidence>
<dbReference type="EMBL" id="SRLO01000018">
    <property type="protein sequence ID" value="TNN86050.1"/>
    <property type="molecule type" value="Genomic_DNA"/>
</dbReference>
<name>A0A4Z2J7I1_9TELE</name>
<feature type="chain" id="PRO_5021413545" description="Secreted protein" evidence="2">
    <location>
        <begin position="34"/>
        <end position="72"/>
    </location>
</feature>
<keyword evidence="2" id="KW-0732">Signal</keyword>
<feature type="compositionally biased region" description="Basic and acidic residues" evidence="1">
    <location>
        <begin position="49"/>
        <end position="58"/>
    </location>
</feature>
<organism evidence="3 4">
    <name type="scientific">Liparis tanakae</name>
    <name type="common">Tanaka's snailfish</name>
    <dbReference type="NCBI Taxonomy" id="230148"/>
    <lineage>
        <taxon>Eukaryota</taxon>
        <taxon>Metazoa</taxon>
        <taxon>Chordata</taxon>
        <taxon>Craniata</taxon>
        <taxon>Vertebrata</taxon>
        <taxon>Euteleostomi</taxon>
        <taxon>Actinopterygii</taxon>
        <taxon>Neopterygii</taxon>
        <taxon>Teleostei</taxon>
        <taxon>Neoteleostei</taxon>
        <taxon>Acanthomorphata</taxon>
        <taxon>Eupercaria</taxon>
        <taxon>Perciformes</taxon>
        <taxon>Cottioidei</taxon>
        <taxon>Cottales</taxon>
        <taxon>Liparidae</taxon>
        <taxon>Liparis</taxon>
    </lineage>
</organism>
<dbReference type="AlphaFoldDB" id="A0A4Z2J7I1"/>
<proteinExistence type="predicted"/>
<protein>
    <recommendedName>
        <fullName evidence="5">Secreted protein</fullName>
    </recommendedName>
</protein>
<sequence length="72" mass="7980">MMAPMIMMTVWRVSIEARHAFLLLTFHSKPVTAMPPAAPVPASPMNRPEPSELAKRDAPIWAQQGTRGETKP</sequence>
<dbReference type="Proteomes" id="UP000314294">
    <property type="component" value="Unassembled WGS sequence"/>
</dbReference>
<reference evidence="3 4" key="1">
    <citation type="submission" date="2019-03" db="EMBL/GenBank/DDBJ databases">
        <title>First draft genome of Liparis tanakae, snailfish: a comprehensive survey of snailfish specific genes.</title>
        <authorList>
            <person name="Kim W."/>
            <person name="Song I."/>
            <person name="Jeong J.-H."/>
            <person name="Kim D."/>
            <person name="Kim S."/>
            <person name="Ryu S."/>
            <person name="Song J.Y."/>
            <person name="Lee S.K."/>
        </authorList>
    </citation>
    <scope>NUCLEOTIDE SEQUENCE [LARGE SCALE GENOMIC DNA]</scope>
    <source>
        <tissue evidence="3">Muscle</tissue>
    </source>
</reference>
<evidence type="ECO:0008006" key="5">
    <source>
        <dbReference type="Google" id="ProtNLM"/>
    </source>
</evidence>
<comment type="caution">
    <text evidence="3">The sequence shown here is derived from an EMBL/GenBank/DDBJ whole genome shotgun (WGS) entry which is preliminary data.</text>
</comment>
<gene>
    <name evidence="3" type="ORF">EYF80_003894</name>
</gene>
<evidence type="ECO:0000256" key="1">
    <source>
        <dbReference type="SAM" id="MobiDB-lite"/>
    </source>
</evidence>
<feature type="region of interest" description="Disordered" evidence="1">
    <location>
        <begin position="33"/>
        <end position="72"/>
    </location>
</feature>
<feature type="signal peptide" evidence="2">
    <location>
        <begin position="1"/>
        <end position="33"/>
    </location>
</feature>
<keyword evidence="4" id="KW-1185">Reference proteome</keyword>
<evidence type="ECO:0000313" key="4">
    <source>
        <dbReference type="Proteomes" id="UP000314294"/>
    </source>
</evidence>
<evidence type="ECO:0000256" key="2">
    <source>
        <dbReference type="SAM" id="SignalP"/>
    </source>
</evidence>
<feature type="compositionally biased region" description="Polar residues" evidence="1">
    <location>
        <begin position="63"/>
        <end position="72"/>
    </location>
</feature>